<keyword evidence="2" id="KW-0031">Aminopeptidase</keyword>
<dbReference type="InterPro" id="IPR019500">
    <property type="entry name" value="Pep_S46"/>
</dbReference>
<evidence type="ECO:0000313" key="6">
    <source>
        <dbReference type="EMBL" id="MPL91531.1"/>
    </source>
</evidence>
<name>A0A644VJP5_9ZZZZ</name>
<dbReference type="Pfam" id="PF10459">
    <property type="entry name" value="Peptidase_S46"/>
    <property type="match status" value="1"/>
</dbReference>
<dbReference type="GO" id="GO:0070009">
    <property type="term" value="F:serine-type aminopeptidase activity"/>
    <property type="evidence" value="ECO:0007669"/>
    <property type="project" value="InterPro"/>
</dbReference>
<evidence type="ECO:0000256" key="2">
    <source>
        <dbReference type="ARBA" id="ARBA00022438"/>
    </source>
</evidence>
<dbReference type="GO" id="GO:0008239">
    <property type="term" value="F:dipeptidyl-peptidase activity"/>
    <property type="evidence" value="ECO:0007669"/>
    <property type="project" value="InterPro"/>
</dbReference>
<dbReference type="Gene3D" id="2.40.10.10">
    <property type="entry name" value="Trypsin-like serine proteases"/>
    <property type="match status" value="1"/>
</dbReference>
<dbReference type="PANTHER" id="PTHR38469:SF1">
    <property type="entry name" value="PERIPLASMIC PEPTIDASE SUBFAMILY S1B"/>
    <property type="match status" value="1"/>
</dbReference>
<accession>A0A644VJP5</accession>
<keyword evidence="3" id="KW-0645">Protease</keyword>
<dbReference type="InterPro" id="IPR009003">
    <property type="entry name" value="Peptidase_S1_PA"/>
</dbReference>
<dbReference type="FunFam" id="2.40.10.10:FF:000102">
    <property type="entry name" value="Dipeptidyl-peptidase 7"/>
    <property type="match status" value="1"/>
</dbReference>
<dbReference type="EC" id="3.4.14.-" evidence="6"/>
<dbReference type="AlphaFoldDB" id="A0A644VJP5"/>
<gene>
    <name evidence="6" type="primary">dpp7_5</name>
    <name evidence="6" type="ORF">SDC9_37606</name>
</gene>
<sequence>MKKIILFLMIGIFAFAPMAKADEGMWLLMFLEKQTYKDMKAKGLKLTPKQIYDINQASLKDAIVQFGRGCTGEIISNEGLLLTNHHCGYPQIQEHSTVEHDYLMNGFWAYSKQEELPCPGLTAKFFIRMEDVTSKVLQNVTKETTEENRSSIIRDNIKKVREEAEKGNGYTAQVSTMFDGNQYILFVYEVYKDVRMVGAPPSSIGKFGSDTDNWMWPRHTGDFSMFRVYSSKDGKPAEYSKENIPLKPKHFLPISLKGVKNNDFAMVMGFPGSTDRFLTSYGVKQAVDVYNPSVVTARTAIRQVMDKDMRQDPKVRIQYASKFAQLSNYWKFYIGQTQCLEDLDVYQTKKDIEDRFAKWIEKTPERKAEYATVLKDLETSMNITNQYDYLRIYTNEAILRGNSAVSVARQFMGLEKELRENGNSEKAKQIIAQAKENIDAIFKDFNYITEEKLLSAGMDVFFRNVPTVQQSEAFLDLAFKYRYDFAKIANEIFEKSQMVTPEKVEKLLANPTADQIANDPMFELYKMFVDNVNTRLATAQKSYSDLNKANRLFVKGVMEMESPKHFAPNANSTIRYTYGQVKEYQPKDGITYNYFTTLEGIMAKEDTTNWEFTIPTKLKELHKTKDYGQYGVNGTVPVAFITNNDITGGNSGSPVMNAKGELIGIAFDGNWEAMSGNIAFNPDLQRCINVDIRYVLFIIDKFAGAQNLINEMKIVK</sequence>
<keyword evidence="5 6" id="KW-0378">Hydrolase</keyword>
<evidence type="ECO:0000256" key="3">
    <source>
        <dbReference type="ARBA" id="ARBA00022670"/>
    </source>
</evidence>
<comment type="similarity">
    <text evidence="1">Belongs to the peptidase S46 family.</text>
</comment>
<dbReference type="GO" id="GO:0006508">
    <property type="term" value="P:proteolysis"/>
    <property type="evidence" value="ECO:0007669"/>
    <property type="project" value="UniProtKB-KW"/>
</dbReference>
<dbReference type="InterPro" id="IPR043504">
    <property type="entry name" value="Peptidase_S1_PA_chymotrypsin"/>
</dbReference>
<organism evidence="6">
    <name type="scientific">bioreactor metagenome</name>
    <dbReference type="NCBI Taxonomy" id="1076179"/>
    <lineage>
        <taxon>unclassified sequences</taxon>
        <taxon>metagenomes</taxon>
        <taxon>ecological metagenomes</taxon>
    </lineage>
</organism>
<dbReference type="SUPFAM" id="SSF50494">
    <property type="entry name" value="Trypsin-like serine proteases"/>
    <property type="match status" value="1"/>
</dbReference>
<reference evidence="6" key="1">
    <citation type="submission" date="2019-08" db="EMBL/GenBank/DDBJ databases">
        <authorList>
            <person name="Kucharzyk K."/>
            <person name="Murdoch R.W."/>
            <person name="Higgins S."/>
            <person name="Loffler F."/>
        </authorList>
    </citation>
    <scope>NUCLEOTIDE SEQUENCE</scope>
</reference>
<evidence type="ECO:0000256" key="4">
    <source>
        <dbReference type="ARBA" id="ARBA00022729"/>
    </source>
</evidence>
<evidence type="ECO:0000256" key="1">
    <source>
        <dbReference type="ARBA" id="ARBA00010491"/>
    </source>
</evidence>
<protein>
    <submittedName>
        <fullName evidence="6">Dipeptidyl-peptidase 7</fullName>
        <ecNumber evidence="6">3.4.14.-</ecNumber>
    </submittedName>
</protein>
<proteinExistence type="inferred from homology"/>
<comment type="caution">
    <text evidence="6">The sequence shown here is derived from an EMBL/GenBank/DDBJ whole genome shotgun (WGS) entry which is preliminary data.</text>
</comment>
<keyword evidence="4" id="KW-0732">Signal</keyword>
<dbReference type="EMBL" id="VSSQ01000332">
    <property type="protein sequence ID" value="MPL91531.1"/>
    <property type="molecule type" value="Genomic_DNA"/>
</dbReference>
<dbReference type="PANTHER" id="PTHR38469">
    <property type="entry name" value="PERIPLASMIC PEPTIDASE SUBFAMILY S1B"/>
    <property type="match status" value="1"/>
</dbReference>
<evidence type="ECO:0000256" key="5">
    <source>
        <dbReference type="ARBA" id="ARBA00022801"/>
    </source>
</evidence>